<evidence type="ECO:0000313" key="1">
    <source>
        <dbReference type="EMBL" id="ACF82036.1"/>
    </source>
</evidence>
<accession>B4FIU3</accession>
<organism evidence="1">
    <name type="scientific">Zea mays</name>
    <name type="common">Maize</name>
    <dbReference type="NCBI Taxonomy" id="4577"/>
    <lineage>
        <taxon>Eukaryota</taxon>
        <taxon>Viridiplantae</taxon>
        <taxon>Streptophyta</taxon>
        <taxon>Embryophyta</taxon>
        <taxon>Tracheophyta</taxon>
        <taxon>Spermatophyta</taxon>
        <taxon>Magnoliopsida</taxon>
        <taxon>Liliopsida</taxon>
        <taxon>Poales</taxon>
        <taxon>Poaceae</taxon>
        <taxon>PACMAD clade</taxon>
        <taxon>Panicoideae</taxon>
        <taxon>Andropogonodae</taxon>
        <taxon>Andropogoneae</taxon>
        <taxon>Tripsacinae</taxon>
        <taxon>Zea</taxon>
    </lineage>
</organism>
<protein>
    <submittedName>
        <fullName evidence="1">Uncharacterized protein</fullName>
    </submittedName>
</protein>
<sequence>MEIQHHRGLGNSKVVKVQSEEAWDLFTDQASNEGRPVGVPFLPPPSLPPSGLLLLLLLLRGLPLFSSRSCNDPPVDDLGVSNSQSLSIRTVLYPCCLQSC</sequence>
<dbReference type="AlphaFoldDB" id="B4FIU3"/>
<dbReference type="HOGENOM" id="CLU_2310133_0_0_1"/>
<dbReference type="EMBL" id="BT037031">
    <property type="protein sequence ID" value="ACF82036.1"/>
    <property type="molecule type" value="mRNA"/>
</dbReference>
<proteinExistence type="evidence at transcript level"/>
<reference evidence="1" key="1">
    <citation type="journal article" date="2009" name="PLoS Genet.">
        <title>Sequencing, mapping, and analysis of 27,455 maize full-length cDNAs.</title>
        <authorList>
            <person name="Soderlund C."/>
            <person name="Descour A."/>
            <person name="Kudrna D."/>
            <person name="Bomhoff M."/>
            <person name="Boyd L."/>
            <person name="Currie J."/>
            <person name="Angelova A."/>
            <person name="Collura K."/>
            <person name="Wissotski M."/>
            <person name="Ashley E."/>
            <person name="Morrow D."/>
            <person name="Fernandes J."/>
            <person name="Walbot V."/>
            <person name="Yu Y."/>
        </authorList>
    </citation>
    <scope>NUCLEOTIDE SEQUENCE</scope>
    <source>
        <strain evidence="1">B73</strain>
    </source>
</reference>
<name>B4FIU3_MAIZE</name>
<dbReference type="ExpressionAtlas" id="B4FIU3">
    <property type="expression patterns" value="baseline and differential"/>
</dbReference>